<dbReference type="EMBL" id="CP053540">
    <property type="protein sequence ID" value="WOB44822.1"/>
    <property type="molecule type" value="Genomic_DNA"/>
</dbReference>
<dbReference type="InterPro" id="IPR001343">
    <property type="entry name" value="Hemolysn_Ca-bd"/>
</dbReference>
<feature type="domain" description="Cell-surface Ig-like bacterial" evidence="7">
    <location>
        <begin position="1089"/>
        <end position="1150"/>
    </location>
</feature>
<dbReference type="Pfam" id="PF18200">
    <property type="entry name" value="Big_11"/>
    <property type="match status" value="3"/>
</dbReference>
<dbReference type="InterPro" id="IPR041690">
    <property type="entry name" value="Cadherin_5"/>
</dbReference>
<comment type="subcellular location">
    <subcellularLocation>
        <location evidence="1">Secreted</location>
    </subcellularLocation>
</comment>
<evidence type="ECO:0000259" key="5">
    <source>
        <dbReference type="Pfam" id="PF17803"/>
    </source>
</evidence>
<evidence type="ECO:0000256" key="1">
    <source>
        <dbReference type="ARBA" id="ARBA00004613"/>
    </source>
</evidence>
<dbReference type="GO" id="GO:0005576">
    <property type="term" value="C:extracellular region"/>
    <property type="evidence" value="ECO:0007669"/>
    <property type="project" value="UniProtKB-SubCell"/>
</dbReference>
<dbReference type="PRINTS" id="PR00313">
    <property type="entry name" value="CABNDNGRPT"/>
</dbReference>
<dbReference type="Pfam" id="PF17892">
    <property type="entry name" value="Cadherin_5"/>
    <property type="match status" value="3"/>
</dbReference>
<feature type="domain" description="Cell-surface Ig-like bacterial" evidence="7">
    <location>
        <begin position="1410"/>
        <end position="1464"/>
    </location>
</feature>
<feature type="domain" description="RapA2 cadherin-like" evidence="5">
    <location>
        <begin position="1167"/>
        <end position="1246"/>
    </location>
</feature>
<dbReference type="KEGG" id="tog:HNI00_17940"/>
<dbReference type="Pfam" id="PF14252">
    <property type="entry name" value="DUF4347"/>
    <property type="match status" value="1"/>
</dbReference>
<gene>
    <name evidence="8" type="ORF">HNI00_17940</name>
</gene>
<feature type="domain" description="Cadherin-like" evidence="6">
    <location>
        <begin position="640"/>
        <end position="745"/>
    </location>
</feature>
<feature type="domain" description="Cell-surface Ig-like bacterial" evidence="7">
    <location>
        <begin position="768"/>
        <end position="830"/>
    </location>
</feature>
<dbReference type="InterPro" id="IPR040853">
    <property type="entry name" value="RapA2_cadherin-like"/>
</dbReference>
<feature type="domain" description="Cadherin-like" evidence="6">
    <location>
        <begin position="961"/>
        <end position="1066"/>
    </location>
</feature>
<dbReference type="Pfam" id="PF00353">
    <property type="entry name" value="HemolysinCabind"/>
    <property type="match status" value="3"/>
</dbReference>
<dbReference type="GO" id="GO:0005509">
    <property type="term" value="F:calcium ion binding"/>
    <property type="evidence" value="ECO:0007669"/>
    <property type="project" value="InterPro"/>
</dbReference>
<protein>
    <submittedName>
        <fullName evidence="8">Cadherin-like domain-containing protein</fullName>
    </submittedName>
</protein>
<evidence type="ECO:0000313" key="8">
    <source>
        <dbReference type="EMBL" id="WOB44822.1"/>
    </source>
</evidence>
<evidence type="ECO:0000259" key="7">
    <source>
        <dbReference type="Pfam" id="PF18200"/>
    </source>
</evidence>
<dbReference type="PROSITE" id="PS00330">
    <property type="entry name" value="HEMOLYSIN_CALCIUM"/>
    <property type="match status" value="3"/>
</dbReference>
<dbReference type="NCBIfam" id="NF012211">
    <property type="entry name" value="tand_rpt_95"/>
    <property type="match status" value="9"/>
</dbReference>
<feature type="domain" description="RapA2 cadherin-like" evidence="5">
    <location>
        <begin position="846"/>
        <end position="925"/>
    </location>
</feature>
<feature type="region of interest" description="Disordered" evidence="3">
    <location>
        <begin position="1792"/>
        <end position="1824"/>
    </location>
</feature>
<proteinExistence type="predicted"/>
<organism evidence="8">
    <name type="scientific">Thermoleptolyngbya oregonensis NK1-22</name>
    <dbReference type="NCBI Taxonomy" id="2547457"/>
    <lineage>
        <taxon>Bacteria</taxon>
        <taxon>Bacillati</taxon>
        <taxon>Cyanobacteriota</taxon>
        <taxon>Cyanophyceae</taxon>
        <taxon>Oculatellales</taxon>
        <taxon>Oculatellaceae</taxon>
        <taxon>Thermoleptolyngbya</taxon>
    </lineage>
</organism>
<feature type="domain" description="DUF4347" evidence="4">
    <location>
        <begin position="3"/>
        <end position="169"/>
    </location>
</feature>
<evidence type="ECO:0000259" key="4">
    <source>
        <dbReference type="Pfam" id="PF14252"/>
    </source>
</evidence>
<dbReference type="InterPro" id="IPR025592">
    <property type="entry name" value="DUF4347"/>
</dbReference>
<feature type="domain" description="RapA2 cadherin-like" evidence="5">
    <location>
        <begin position="1489"/>
        <end position="1568"/>
    </location>
</feature>
<reference evidence="8" key="1">
    <citation type="submission" date="2020-05" db="EMBL/GenBank/DDBJ databases">
        <authorList>
            <person name="Zhu T."/>
            <person name="Keshari N."/>
            <person name="Lu X."/>
        </authorList>
    </citation>
    <scope>NUCLEOTIDE SEQUENCE</scope>
    <source>
        <strain evidence="8">NK1-22</strain>
    </source>
</reference>
<dbReference type="PANTHER" id="PTHR38340">
    <property type="entry name" value="S-LAYER PROTEIN"/>
    <property type="match status" value="1"/>
</dbReference>
<accession>A0AA96Y4U3</accession>
<dbReference type="SUPFAM" id="SSF51120">
    <property type="entry name" value="beta-Roll"/>
    <property type="match status" value="2"/>
</dbReference>
<dbReference type="InterPro" id="IPR041339">
    <property type="entry name" value="Ig-like_bac"/>
</dbReference>
<dbReference type="InterPro" id="IPR018511">
    <property type="entry name" value="Hemolysin-typ_Ca-bd_CS"/>
</dbReference>
<dbReference type="Gene3D" id="2.60.40.1200">
    <property type="match status" value="9"/>
</dbReference>
<dbReference type="Gene3D" id="2.150.10.10">
    <property type="entry name" value="Serralysin-like metalloprotease, C-terminal"/>
    <property type="match status" value="3"/>
</dbReference>
<dbReference type="InterPro" id="IPR011049">
    <property type="entry name" value="Serralysin-like_metalloprot_C"/>
</dbReference>
<dbReference type="PANTHER" id="PTHR38340:SF1">
    <property type="entry name" value="S-LAYER PROTEIN"/>
    <property type="match status" value="1"/>
</dbReference>
<feature type="domain" description="Cadherin-like" evidence="6">
    <location>
        <begin position="1282"/>
        <end position="1387"/>
    </location>
</feature>
<dbReference type="InterPro" id="IPR050557">
    <property type="entry name" value="RTX_toxin/Mannuronan_C5-epim"/>
</dbReference>
<evidence type="ECO:0000256" key="3">
    <source>
        <dbReference type="SAM" id="MobiDB-lite"/>
    </source>
</evidence>
<keyword evidence="2" id="KW-0964">Secreted</keyword>
<evidence type="ECO:0000259" key="6">
    <source>
        <dbReference type="Pfam" id="PF17892"/>
    </source>
</evidence>
<name>A0AA96Y4U3_9CYAN</name>
<sequence length="1984" mass="202979">MSLLLVDSAVENVQQLLQNTSKHIKVAIIDRTQNGVETLIQWLQRFPRLQQVHILAHGAPGRIFLGNTQLSQDTLQPYQAALRYIRQRRKISQAPLNLLLYSCNVAAGEVGTAFVESLHRLTGANIAASSGPVGNAALGGTWHLDTQTSAFPIALPFAAAATHRYPGLLAPLSISGIIANYVDLPDNASIYTANEVGNPDGDGTANELYTYNFPVGTNNNLVISGFTAASSTYNLAQLVDQVRLRRIPNPSVSNAEGRQVFWYEIQNLNSTGNVLNLRPSRINTMEEALLGNVINRGVDNVFANQGDNNINNIERIDFIASGGLTAPTAANLNDIGFLLLERGGNDPLTIAAITAVDASGNPTAYGPLQVVPAGAWGASGFNLATAVLNDMGAGGNPRFSSNIAAQNIGGVFLSYSSLGIGAGQTFFGYSVFPNDVGTDLVNLTDAALNSSSASGQGGLDLVAGGGIFVRSGSNLAPTLNLDPFNITGGPNDFNFQATFTGSAVAITAPNASGFDPNNSGADIETLTISVNAPNGNSEALIIGGTPFILGTANSGTVTIGSTTFAVSVAVSGTTATLTITRNGGGDLSNAAVSALLQSLQYNNTAPSPNATPRVFSFVANDGTLNSNTVTSTIGINVPSVNSPPVDGDETLSVAEDNPLTGNLLSNATDVDGDTLSITQFTIGSTTYTAGDTANIPGVGTLTINANGTFTFTPAPNYNGPVPPVTYTVSDGNGGTDTSTLSITVTPVNDPPIDGNETLSVAEDNPLSGNLLSNATDVDGDTLSITQFTIGSTTYTAGDTANIPGVGTLTINANGTFTFTPAPNYNGPVPPVSYAVSDGNGGTDTSTLSITVTPVNDPPIDGNETLSVAEDTPLSGNLLSNATDVDGDTLSITQFTIGSTTYTAGDTANIPGVGTLTINANGTFTFTPAPNYNGPVPPVSYVVSDGNGGTDTSTLSITVTPVNDPPIDGDENLSVAEDNPLSGNLLSNATDVDGDTLSITQFTIGTDTYTAGQTATIPGVGTLIINTNGTFTFTPAPNYNGPVPPVTYTVSDGNGGTDTSTLSITVTPVNDPPIDGNENLSVAEDNPLSGNLLSNATDADNDPLSITQFTIGTDTYTAGQTATIPGVGTLIINTNGTFTFTPAPNYNGPVPPVTYTVSDGNGGTDTSTLSITVTPVNDPPIDGDETLSVAEDNPLTGNLLSNATDADNDPLSITQFTIGSTTYTAGDTATIPGVGTLTINANGTFTFTPAPNYNGPVPTVSYVVSDGNGGTDTSTLSITVTPVNNPPTDGNETLSVAEDTPLSGNLLSNATDVDGDTLSITQFTIGSTTYTAGDTATIPGVGTLIINANGTFTFTPAPNYNGPVPTVSYVVSDGNGGTDTSTLSITVTPVNDPPIDGDETLSVAKNTPLSGNLLDNATDADGDALSVIEFTIDGDTYYSAGDTATIPGIGTLTINTDGTFTFIPVTGYVGPVPPVIYTVMDSSETTDVSTLSITVIPANSAPIDGNETLSVARDNPLSGNLLSNATDADGDTLSITEFTIGTTKFTAGQTANLPGIGTLTINANGTFTFTPATGYTGPVPPVAYTVSDGNGGTDTSTLSITVTGTDGNPALTIDLDADDSSGVSGRDYQTRFVQGFPAPIADIDLTINSPGSTILQQAVITLVNRPNGTLESLSIRGALPPGITASAYNPATGQLILSGAASLADYKRAIATITYNNSARSVDTTNRTITVVVSNGTLTSPPATTTIEIASQNIINGSSGSDIIIGTDGDDILNGFSDRDIIYGRGGNDIINGGSDPDVLRGDEGDDILNGGTGNDDLDGGDGNDIINGGGGNDLIHGRAGDDLLNGGRGRDRIFGGTGRDTLNGGGGNDLLVGDEGDDVINGGRGNDRIIGGAGRDRLTGGQGNDLFIYRSKSEFGDIITDFEIVRDRIDLRAIFRGRGSMSNIRLRQVGADTQVDVKIGGQFATLGVLEAVNANTLQARHFIF</sequence>
<evidence type="ECO:0000256" key="2">
    <source>
        <dbReference type="ARBA" id="ARBA00022525"/>
    </source>
</evidence>
<dbReference type="RefSeq" id="WP_316788107.1">
    <property type="nucleotide sequence ID" value="NZ_CP053540.1"/>
</dbReference>
<dbReference type="Pfam" id="PF17803">
    <property type="entry name" value="Cadherin_4"/>
    <property type="match status" value="3"/>
</dbReference>